<evidence type="ECO:0000313" key="2">
    <source>
        <dbReference type="Proteomes" id="UP000006038"/>
    </source>
</evidence>
<organism evidence="1">
    <name type="scientific">Oryza brachyantha</name>
    <name type="common">malo sina</name>
    <dbReference type="NCBI Taxonomy" id="4533"/>
    <lineage>
        <taxon>Eukaryota</taxon>
        <taxon>Viridiplantae</taxon>
        <taxon>Streptophyta</taxon>
        <taxon>Embryophyta</taxon>
        <taxon>Tracheophyta</taxon>
        <taxon>Spermatophyta</taxon>
        <taxon>Magnoliopsida</taxon>
        <taxon>Liliopsida</taxon>
        <taxon>Poales</taxon>
        <taxon>Poaceae</taxon>
        <taxon>BOP clade</taxon>
        <taxon>Oryzoideae</taxon>
        <taxon>Oryzeae</taxon>
        <taxon>Oryzinae</taxon>
        <taxon>Oryza</taxon>
    </lineage>
</organism>
<dbReference type="AlphaFoldDB" id="J3MIV2"/>
<dbReference type="EnsemblPlants" id="OB07G13340.1">
    <property type="protein sequence ID" value="OB07G13340.1"/>
    <property type="gene ID" value="OB07G13340"/>
</dbReference>
<dbReference type="Proteomes" id="UP000006038">
    <property type="component" value="Chromosome 7"/>
</dbReference>
<keyword evidence="2" id="KW-1185">Reference proteome</keyword>
<reference evidence="1" key="1">
    <citation type="journal article" date="2013" name="Nat. Commun.">
        <title>Whole-genome sequencing of Oryza brachyantha reveals mechanisms underlying Oryza genome evolution.</title>
        <authorList>
            <person name="Chen J."/>
            <person name="Huang Q."/>
            <person name="Gao D."/>
            <person name="Wang J."/>
            <person name="Lang Y."/>
            <person name="Liu T."/>
            <person name="Li B."/>
            <person name="Bai Z."/>
            <person name="Luis Goicoechea J."/>
            <person name="Liang C."/>
            <person name="Chen C."/>
            <person name="Zhang W."/>
            <person name="Sun S."/>
            <person name="Liao Y."/>
            <person name="Zhang X."/>
            <person name="Yang L."/>
            <person name="Song C."/>
            <person name="Wang M."/>
            <person name="Shi J."/>
            <person name="Liu G."/>
            <person name="Liu J."/>
            <person name="Zhou H."/>
            <person name="Zhou W."/>
            <person name="Yu Q."/>
            <person name="An N."/>
            <person name="Chen Y."/>
            <person name="Cai Q."/>
            <person name="Wang B."/>
            <person name="Liu B."/>
            <person name="Min J."/>
            <person name="Huang Y."/>
            <person name="Wu H."/>
            <person name="Li Z."/>
            <person name="Zhang Y."/>
            <person name="Yin Y."/>
            <person name="Song W."/>
            <person name="Jiang J."/>
            <person name="Jackson S.A."/>
            <person name="Wing R.A."/>
            <person name="Wang J."/>
            <person name="Chen M."/>
        </authorList>
    </citation>
    <scope>NUCLEOTIDE SEQUENCE [LARGE SCALE GENOMIC DNA]</scope>
    <source>
        <strain evidence="1">cv. IRGC 101232</strain>
    </source>
</reference>
<proteinExistence type="predicted"/>
<protein>
    <submittedName>
        <fullName evidence="1">Uncharacterized protein</fullName>
    </submittedName>
</protein>
<dbReference type="HOGENOM" id="CLU_2625920_0_0_1"/>
<sequence>MGIRLFFIIPNHCQLVNQNSHFDRRKARIIKNLYSKWGEIYLLCHRQILGIYKGQPELKSKQRELGKRPPLCFNLAQG</sequence>
<reference evidence="1" key="2">
    <citation type="submission" date="2013-04" db="UniProtKB">
        <authorList>
            <consortium name="EnsemblPlants"/>
        </authorList>
    </citation>
    <scope>IDENTIFICATION</scope>
</reference>
<evidence type="ECO:0000313" key="1">
    <source>
        <dbReference type="EnsemblPlants" id="OB07G13340.1"/>
    </source>
</evidence>
<accession>J3MIV2</accession>
<dbReference type="Gramene" id="OB07G13340.1">
    <property type="protein sequence ID" value="OB07G13340.1"/>
    <property type="gene ID" value="OB07G13340"/>
</dbReference>
<name>J3MIV2_ORYBR</name>